<proteinExistence type="predicted"/>
<organism evidence="2 3">
    <name type="scientific">Candidatus Phocaeicola faecigallinarum</name>
    <dbReference type="NCBI Taxonomy" id="2838732"/>
    <lineage>
        <taxon>Bacteria</taxon>
        <taxon>Pseudomonadati</taxon>
        <taxon>Bacteroidota</taxon>
        <taxon>Bacteroidia</taxon>
        <taxon>Bacteroidales</taxon>
        <taxon>Bacteroidaceae</taxon>
        <taxon>Phocaeicola</taxon>
    </lineage>
</organism>
<evidence type="ECO:0000259" key="1">
    <source>
        <dbReference type="Pfam" id="PF14393"/>
    </source>
</evidence>
<evidence type="ECO:0000313" key="3">
    <source>
        <dbReference type="Proteomes" id="UP000783796"/>
    </source>
</evidence>
<accession>A0A948TCZ0</accession>
<dbReference type="EMBL" id="JAHLFW010000088">
    <property type="protein sequence ID" value="MBU3838716.1"/>
    <property type="molecule type" value="Genomic_DNA"/>
</dbReference>
<gene>
    <name evidence="2" type="ORF">H9777_10490</name>
</gene>
<name>A0A948TCZ0_9BACT</name>
<reference evidence="2" key="1">
    <citation type="journal article" date="2021" name="PeerJ">
        <title>Extensive microbial diversity within the chicken gut microbiome revealed by metagenomics and culture.</title>
        <authorList>
            <person name="Gilroy R."/>
            <person name="Ravi A."/>
            <person name="Getino M."/>
            <person name="Pursley I."/>
            <person name="Horton D.L."/>
            <person name="Alikhan N.F."/>
            <person name="Baker D."/>
            <person name="Gharbi K."/>
            <person name="Hall N."/>
            <person name="Watson M."/>
            <person name="Adriaenssens E.M."/>
            <person name="Foster-Nyarko E."/>
            <person name="Jarju S."/>
            <person name="Secka A."/>
            <person name="Antonio M."/>
            <person name="Oren A."/>
            <person name="Chaudhuri R.R."/>
            <person name="La Ragione R."/>
            <person name="Hildebrand F."/>
            <person name="Pallen M.J."/>
        </authorList>
    </citation>
    <scope>NUCLEOTIDE SEQUENCE</scope>
    <source>
        <strain evidence="2">G4-2901</strain>
    </source>
</reference>
<reference evidence="2" key="2">
    <citation type="submission" date="2021-04" db="EMBL/GenBank/DDBJ databases">
        <authorList>
            <person name="Gilroy R."/>
        </authorList>
    </citation>
    <scope>NUCLEOTIDE SEQUENCE</scope>
    <source>
        <strain evidence="2">G4-2901</strain>
    </source>
</reference>
<protein>
    <submittedName>
        <fullName evidence="2">DUF4422 domain-containing protein</fullName>
    </submittedName>
</protein>
<sequence length="286" mass="34004">MENKVFKILVVHHKKDKVYKDDIYTPIHAGKSLSNLELDMIGDDTGYNISEKNPYYCELTALYWAWKNLKGVDYIGLCHYRRYFDFYDEVPSVYYVKNESIDKMDSFNYTLPETIKKRLIDGEVVVSAPKTMNKTVFKDYCKKHVKGDISLLRKTLVENSSESYVKAFDAVMTGNKYSPYNMFIMSWNDFDKYCSWLFDILFNLEKKLDLSSHSKYQQRVYGFMAERLLNVFLVANNKKLDKHSVVMFHENADYKRYSVIKQYFGLMIKRIQFIFNKNTSDYRKII</sequence>
<dbReference type="Pfam" id="PF14393">
    <property type="entry name" value="DUF4422"/>
    <property type="match status" value="1"/>
</dbReference>
<dbReference type="InterPro" id="IPR025536">
    <property type="entry name" value="DUF4422"/>
</dbReference>
<dbReference type="Proteomes" id="UP000783796">
    <property type="component" value="Unassembled WGS sequence"/>
</dbReference>
<evidence type="ECO:0000313" key="2">
    <source>
        <dbReference type="EMBL" id="MBU3838716.1"/>
    </source>
</evidence>
<feature type="domain" description="DUF4422" evidence="1">
    <location>
        <begin position="7"/>
        <end position="236"/>
    </location>
</feature>
<dbReference type="AlphaFoldDB" id="A0A948TCZ0"/>
<comment type="caution">
    <text evidence="2">The sequence shown here is derived from an EMBL/GenBank/DDBJ whole genome shotgun (WGS) entry which is preliminary data.</text>
</comment>